<reference evidence="2" key="1">
    <citation type="submission" date="2012-09" db="EMBL/GenBank/DDBJ databases">
        <title>Metagenomic Characterization of a Microbial Community in Wastewater Detects High Levels of Antibiotic Resistance.</title>
        <authorList>
            <person name="Abrams M."/>
            <person name="Caldwell A."/>
            <person name="Vandaei E."/>
            <person name="Lee W."/>
            <person name="Perrott J."/>
            <person name="Khan S.Y."/>
            <person name="Ta J."/>
            <person name="Romero D."/>
            <person name="Nguyen V."/>
            <person name="Pourmand N."/>
            <person name="Ouverney C.C."/>
        </authorList>
    </citation>
    <scope>NUCLEOTIDE SEQUENCE</scope>
</reference>
<dbReference type="PRINTS" id="PR00359">
    <property type="entry name" value="BP450"/>
</dbReference>
<dbReference type="Pfam" id="PF00067">
    <property type="entry name" value="p450"/>
    <property type="match status" value="1"/>
</dbReference>
<protein>
    <submittedName>
        <fullName evidence="2">Cytochrome P450</fullName>
    </submittedName>
</protein>
<dbReference type="GO" id="GO:0004497">
    <property type="term" value="F:monooxygenase activity"/>
    <property type="evidence" value="ECO:0007669"/>
    <property type="project" value="InterPro"/>
</dbReference>
<dbReference type="InterPro" id="IPR001128">
    <property type="entry name" value="Cyt_P450"/>
</dbReference>
<evidence type="ECO:0000256" key="1">
    <source>
        <dbReference type="ARBA" id="ARBA00010617"/>
    </source>
</evidence>
<dbReference type="Gene3D" id="1.10.630.10">
    <property type="entry name" value="Cytochrome P450"/>
    <property type="match status" value="1"/>
</dbReference>
<dbReference type="AlphaFoldDB" id="L7VS72"/>
<dbReference type="PANTHER" id="PTHR46696">
    <property type="entry name" value="P450, PUTATIVE (EUROFUNG)-RELATED"/>
    <property type="match status" value="1"/>
</dbReference>
<dbReference type="SUPFAM" id="SSF48264">
    <property type="entry name" value="Cytochrome P450"/>
    <property type="match status" value="1"/>
</dbReference>
<organism evidence="2">
    <name type="scientific">uncultured bacterium A1Q1_fos_2140</name>
    <dbReference type="NCBI Taxonomy" id="1256565"/>
    <lineage>
        <taxon>Bacteria</taxon>
        <taxon>environmental samples</taxon>
    </lineage>
</organism>
<dbReference type="GO" id="GO:0016705">
    <property type="term" value="F:oxidoreductase activity, acting on paired donors, with incorporation or reduction of molecular oxygen"/>
    <property type="evidence" value="ECO:0007669"/>
    <property type="project" value="InterPro"/>
</dbReference>
<dbReference type="GO" id="GO:0020037">
    <property type="term" value="F:heme binding"/>
    <property type="evidence" value="ECO:0007669"/>
    <property type="project" value="InterPro"/>
</dbReference>
<dbReference type="PANTHER" id="PTHR46696:SF1">
    <property type="entry name" value="CYTOCHROME P450 YJIB-RELATED"/>
    <property type="match status" value="1"/>
</dbReference>
<sequence>MQASLLDMKINNTPRGFAEFMRERGDIFWWEKGNFWLITSHELAKNVLNHEAFSCDRAPFFISRMPNLDLNLIGDFFSVVGKMMVMSDTDQHRARRRICYDGFGNKTLENLSPLIQKTIEKQIQECLKKGSIEFVEDFAQVIPCTILADFFHIPEEERRYFYQWSNNMTQFFGGASQYRNEDGIEVNNSAKNLDDYFRDLIKKRRKNPANDFLSVLLKNQQAFGLDDDEIRAQAIMMLVAGQVTTTDQLCNNVYTVMTNPALLHYCQHEARDFKPLLDELNRLDPAVTFIFRVTKTDTRIGEQKIKAGDVIFISTHSVNRDPAVFENPHECLPERNLNPQLSYGFGPHYCIGAKLARLEMENMFQQLFQRFPGLSLKKDDLPVRKHHSLAFSGFERLPLAFDRSLCL</sequence>
<proteinExistence type="inferred from homology"/>
<dbReference type="InterPro" id="IPR036396">
    <property type="entry name" value="Cyt_P450_sf"/>
</dbReference>
<comment type="similarity">
    <text evidence="1">Belongs to the cytochrome P450 family.</text>
</comment>
<evidence type="ECO:0000313" key="2">
    <source>
        <dbReference type="EMBL" id="AGC71872.1"/>
    </source>
</evidence>
<dbReference type="EMBL" id="JX649885">
    <property type="protein sequence ID" value="AGC71872.1"/>
    <property type="molecule type" value="Genomic_DNA"/>
</dbReference>
<dbReference type="InterPro" id="IPR002397">
    <property type="entry name" value="Cyt_P450_B"/>
</dbReference>
<dbReference type="GO" id="GO:0005506">
    <property type="term" value="F:iron ion binding"/>
    <property type="evidence" value="ECO:0007669"/>
    <property type="project" value="InterPro"/>
</dbReference>
<accession>L7VS72</accession>
<name>L7VS72_9BACT</name>